<dbReference type="FunFam" id="3.40.50.10810:FF:000010">
    <property type="entry name" value="DNA repair and recombination protein RAD54-like"/>
    <property type="match status" value="1"/>
</dbReference>
<dbReference type="OrthoDB" id="413460at2759"/>
<keyword evidence="16" id="KW-0131">Cell cycle</keyword>
<dbReference type="Pfam" id="PF00176">
    <property type="entry name" value="SNF2-rel_dom"/>
    <property type="match status" value="1"/>
</dbReference>
<evidence type="ECO:0000256" key="2">
    <source>
        <dbReference type="ARBA" id="ARBA00007025"/>
    </source>
</evidence>
<evidence type="ECO:0000313" key="23">
    <source>
        <dbReference type="RefSeq" id="XP_030377292.1"/>
    </source>
</evidence>
<dbReference type="GO" id="GO:0007131">
    <property type="term" value="P:reciprocal meiotic recombination"/>
    <property type="evidence" value="ECO:0007669"/>
    <property type="project" value="TreeGrafter"/>
</dbReference>
<keyword evidence="5" id="KW-0597">Phosphoprotein</keyword>
<dbReference type="GO" id="GO:0016787">
    <property type="term" value="F:hydrolase activity"/>
    <property type="evidence" value="ECO:0007669"/>
    <property type="project" value="UniProtKB-KW"/>
</dbReference>
<keyword evidence="9" id="KW-0498">Mitosis</keyword>
<feature type="region of interest" description="Disordered" evidence="19">
    <location>
        <begin position="784"/>
        <end position="899"/>
    </location>
</feature>
<keyword evidence="14" id="KW-0234">DNA repair</keyword>
<evidence type="ECO:0000256" key="3">
    <source>
        <dbReference type="ARBA" id="ARBA00011467"/>
    </source>
</evidence>
<dbReference type="GeneID" id="115626158"/>
<evidence type="ECO:0000256" key="13">
    <source>
        <dbReference type="ARBA" id="ARBA00023125"/>
    </source>
</evidence>
<gene>
    <name evidence="23" type="primary">LOC115626158</name>
</gene>
<dbReference type="GO" id="GO:0004386">
    <property type="term" value="F:helicase activity"/>
    <property type="evidence" value="ECO:0007669"/>
    <property type="project" value="UniProtKB-KW"/>
</dbReference>
<evidence type="ECO:0000313" key="22">
    <source>
        <dbReference type="Proteomes" id="UP000504634"/>
    </source>
</evidence>
<keyword evidence="13" id="KW-0238">DNA-binding</keyword>
<dbReference type="InterPro" id="IPR049730">
    <property type="entry name" value="SNF2/RAD54-like_C"/>
</dbReference>
<dbReference type="InterPro" id="IPR000330">
    <property type="entry name" value="SNF2_N"/>
</dbReference>
<sequence length="899" mass="102696">MRRSLAPSQRQGVNLKPNLNFVSPLIKKNKRACQQELEKRQSALRDATNDDLVSDLPPLPIRFTPDSEYERVIAKILARKFKVPIDNYVADYGGNRCLGLRRTKVRRALHDPEACNALVLYTPPAYTEQERLKMEPDEVLVHVVVDPLLSNILRPHQREGVRFMYECVEGKRGNFNGCIMADEMGLGKTLQCVTLVWTLLRQSAHCKPTISKAIIVSPSSLVKNWEKEFTKWLQGRLLCLAMEGGSKEDTTRTLEQFALNTATRMGTPVLLISYETFRIYAHILCKTEVGMVICDEGHRLKNSDNLTYQALMGLKTKRRVLLSGTPIQNDLTEYFSLVNFVNPEMLGTAAEFKRNFENIILRGQNADSTDNERERAVQKTQELIGLVNQCIIRRTNQILTKYLPAKFEMVICAKLTSVQLELYTNFLKSDQVRHSLADSSEKGSLTALADITTLKKLCNHPDLIYEKIEAREKGFENSGNVLPANYKPREINPELSGKFILLDIMLATIRATSDDKVVLISNYTQTLDLFEQLARKRKYTFVRLDGSMTIKKRSKIVDRFNDPNEDCFLFMLSSKAGGCGLNLIGANRLFMFDPDWNPANDEQAMARVWRDGQKKPCYIYRLVATGSIEEKILQRQTHKKSLSSTIVDNNESEEKHFTRDDLKDLFKFESNVVSDTHDKLKCKRCVQNVQMTPPDNDTDCTSHLSQWYHCSNNRGLPDTILAQAWTASKCISFVFHHRSQGEAKVAKKIIEEEDAKQEEQAIGSQHSFEIIQESKLNGKNLVMSQTQHDTKETTKSQQKSNTTEAKENAMKLKESQHKSKQDKKQAKKEKSKKSIPKQAESTKTQPQIEKPTNPKSEEKGKAKDPHLKRKVAEKLEEHSKRKRAELDSDDDFEHFKGFH</sequence>
<dbReference type="InterPro" id="IPR027417">
    <property type="entry name" value="P-loop_NTPase"/>
</dbReference>
<dbReference type="InterPro" id="IPR038718">
    <property type="entry name" value="SNF2-like_sf"/>
</dbReference>
<comment type="function">
    <text evidence="17">Involved in mitotic DNA repair and meiotic recombination. Functions in the recombinational DNA repair pathway. Essential for interhomolog gene conversion (GC), but may have a less important role in intersister GC than spn-A/Rad51. In the presence of DNA, spn-A/Rad51 enhances the ATPase activity of okr/Rad54.</text>
</comment>
<dbReference type="PANTHER" id="PTHR45629">
    <property type="entry name" value="SNF2/RAD54 FAMILY MEMBER"/>
    <property type="match status" value="1"/>
</dbReference>
<evidence type="ECO:0000256" key="6">
    <source>
        <dbReference type="ARBA" id="ARBA00022618"/>
    </source>
</evidence>
<evidence type="ECO:0000256" key="9">
    <source>
        <dbReference type="ARBA" id="ARBA00022776"/>
    </source>
</evidence>
<feature type="compositionally biased region" description="Basic and acidic residues" evidence="19">
    <location>
        <begin position="855"/>
        <end position="879"/>
    </location>
</feature>
<protein>
    <recommendedName>
        <fullName evidence="4">DNA repair and recombination protein RAD54-like</fullName>
    </recommendedName>
    <alternativeName>
        <fullName evidence="18">Protein okra</fullName>
    </alternativeName>
</protein>
<dbReference type="SMART" id="SM00490">
    <property type="entry name" value="HELICc"/>
    <property type="match status" value="1"/>
</dbReference>
<dbReference type="RefSeq" id="XP_030377292.1">
    <property type="nucleotide sequence ID" value="XM_030521432.1"/>
</dbReference>
<evidence type="ECO:0000256" key="15">
    <source>
        <dbReference type="ARBA" id="ARBA00023254"/>
    </source>
</evidence>
<keyword evidence="22" id="KW-1185">Reference proteome</keyword>
<evidence type="ECO:0000256" key="7">
    <source>
        <dbReference type="ARBA" id="ARBA00022741"/>
    </source>
</evidence>
<dbReference type="AlphaFoldDB" id="A0A6J2TQR5"/>
<dbReference type="SUPFAM" id="SSF52540">
    <property type="entry name" value="P-loop containing nucleoside triphosphate hydrolases"/>
    <property type="match status" value="2"/>
</dbReference>
<dbReference type="Gene3D" id="3.40.50.10810">
    <property type="entry name" value="Tandem AAA-ATPase domain"/>
    <property type="match status" value="1"/>
</dbReference>
<evidence type="ECO:0000256" key="5">
    <source>
        <dbReference type="ARBA" id="ARBA00022553"/>
    </source>
</evidence>
<name>A0A6J2TQR5_DROLE</name>
<organism evidence="22 23">
    <name type="scientific">Drosophila lebanonensis</name>
    <name type="common">Fruit fly</name>
    <name type="synonym">Scaptodrosophila lebanonensis</name>
    <dbReference type="NCBI Taxonomy" id="7225"/>
    <lineage>
        <taxon>Eukaryota</taxon>
        <taxon>Metazoa</taxon>
        <taxon>Ecdysozoa</taxon>
        <taxon>Arthropoda</taxon>
        <taxon>Hexapoda</taxon>
        <taxon>Insecta</taxon>
        <taxon>Pterygota</taxon>
        <taxon>Neoptera</taxon>
        <taxon>Endopterygota</taxon>
        <taxon>Diptera</taxon>
        <taxon>Brachycera</taxon>
        <taxon>Muscomorpha</taxon>
        <taxon>Ephydroidea</taxon>
        <taxon>Drosophilidae</taxon>
        <taxon>Scaptodrosophila</taxon>
    </lineage>
</organism>
<feature type="compositionally biased region" description="Basic and acidic residues" evidence="19">
    <location>
        <begin position="804"/>
        <end position="824"/>
    </location>
</feature>
<feature type="domain" description="Helicase C-terminal" evidence="21">
    <location>
        <begin position="501"/>
        <end position="658"/>
    </location>
</feature>
<evidence type="ECO:0000256" key="14">
    <source>
        <dbReference type="ARBA" id="ARBA00023204"/>
    </source>
</evidence>
<comment type="similarity">
    <text evidence="2">Belongs to the SNF2/RAD54 helicase family.</text>
</comment>
<proteinExistence type="inferred from homology"/>
<evidence type="ECO:0000259" key="20">
    <source>
        <dbReference type="PROSITE" id="PS51192"/>
    </source>
</evidence>
<dbReference type="GO" id="GO:0003677">
    <property type="term" value="F:DNA binding"/>
    <property type="evidence" value="ECO:0007669"/>
    <property type="project" value="UniProtKB-KW"/>
</dbReference>
<dbReference type="Gene3D" id="1.20.120.850">
    <property type="entry name" value="SWI2/SNF2 ATPases, N-terminal domain"/>
    <property type="match status" value="1"/>
</dbReference>
<keyword evidence="8" id="KW-0227">DNA damage</keyword>
<dbReference type="Proteomes" id="UP000504634">
    <property type="component" value="Unplaced"/>
</dbReference>
<dbReference type="GO" id="GO:0015616">
    <property type="term" value="F:DNA translocase activity"/>
    <property type="evidence" value="ECO:0007669"/>
    <property type="project" value="TreeGrafter"/>
</dbReference>
<accession>A0A6J2TQR5</accession>
<dbReference type="PROSITE" id="PS51194">
    <property type="entry name" value="HELICASE_CTER"/>
    <property type="match status" value="1"/>
</dbReference>
<evidence type="ECO:0000256" key="11">
    <source>
        <dbReference type="ARBA" id="ARBA00022806"/>
    </source>
</evidence>
<evidence type="ECO:0000256" key="10">
    <source>
        <dbReference type="ARBA" id="ARBA00022801"/>
    </source>
</evidence>
<dbReference type="CTD" id="33507"/>
<comment type="subunit">
    <text evidence="3">Interacts (via N-terminus) with spn-A/Rad51.</text>
</comment>
<dbReference type="PANTHER" id="PTHR45629:SF7">
    <property type="entry name" value="DNA EXCISION REPAIR PROTEIN ERCC-6-RELATED"/>
    <property type="match status" value="1"/>
</dbReference>
<dbReference type="GO" id="GO:0005524">
    <property type="term" value="F:ATP binding"/>
    <property type="evidence" value="ECO:0007669"/>
    <property type="project" value="UniProtKB-KW"/>
</dbReference>
<dbReference type="GO" id="GO:0051301">
    <property type="term" value="P:cell division"/>
    <property type="evidence" value="ECO:0007669"/>
    <property type="project" value="UniProtKB-KW"/>
</dbReference>
<evidence type="ECO:0000259" key="21">
    <source>
        <dbReference type="PROSITE" id="PS51194"/>
    </source>
</evidence>
<dbReference type="Pfam" id="PF00271">
    <property type="entry name" value="Helicase_C"/>
    <property type="match status" value="1"/>
</dbReference>
<keyword evidence="12" id="KW-0067">ATP-binding</keyword>
<dbReference type="SMART" id="SM00487">
    <property type="entry name" value="DEXDc"/>
    <property type="match status" value="1"/>
</dbReference>
<evidence type="ECO:0000256" key="17">
    <source>
        <dbReference type="ARBA" id="ARBA00024776"/>
    </source>
</evidence>
<keyword evidence="15" id="KW-0469">Meiosis</keyword>
<dbReference type="CDD" id="cd18793">
    <property type="entry name" value="SF2_C_SNF"/>
    <property type="match status" value="1"/>
</dbReference>
<reference evidence="23" key="1">
    <citation type="submission" date="2025-08" db="UniProtKB">
        <authorList>
            <consortium name="RefSeq"/>
        </authorList>
    </citation>
    <scope>IDENTIFICATION</scope>
    <source>
        <strain evidence="23">11010-0011.00</strain>
        <tissue evidence="23">Whole body</tissue>
    </source>
</reference>
<dbReference type="GO" id="GO:0045003">
    <property type="term" value="P:double-strand break repair via synthesis-dependent strand annealing"/>
    <property type="evidence" value="ECO:0007669"/>
    <property type="project" value="TreeGrafter"/>
</dbReference>
<feature type="compositionally biased region" description="Basic residues" evidence="19">
    <location>
        <begin position="825"/>
        <end position="835"/>
    </location>
</feature>
<dbReference type="Gene3D" id="3.40.50.300">
    <property type="entry name" value="P-loop containing nucleotide triphosphate hydrolases"/>
    <property type="match status" value="1"/>
</dbReference>
<dbReference type="PROSITE" id="PS51192">
    <property type="entry name" value="HELICASE_ATP_BIND_1"/>
    <property type="match status" value="1"/>
</dbReference>
<comment type="subcellular location">
    <subcellularLocation>
        <location evidence="1">Nucleus</location>
    </subcellularLocation>
</comment>
<dbReference type="InterPro" id="IPR050496">
    <property type="entry name" value="SNF2_RAD54_helicase_repair"/>
</dbReference>
<evidence type="ECO:0000256" key="19">
    <source>
        <dbReference type="SAM" id="MobiDB-lite"/>
    </source>
</evidence>
<keyword evidence="10" id="KW-0378">Hydrolase</keyword>
<dbReference type="InterPro" id="IPR001650">
    <property type="entry name" value="Helicase_C-like"/>
</dbReference>
<dbReference type="FunFam" id="3.40.50.300:FF:000332">
    <property type="entry name" value="DNA repair and recombination protein RAD54-like"/>
    <property type="match status" value="1"/>
</dbReference>
<evidence type="ECO:0000256" key="18">
    <source>
        <dbReference type="ARBA" id="ARBA00029956"/>
    </source>
</evidence>
<keyword evidence="7" id="KW-0547">Nucleotide-binding</keyword>
<evidence type="ECO:0000256" key="4">
    <source>
        <dbReference type="ARBA" id="ARBA00015341"/>
    </source>
</evidence>
<keyword evidence="11" id="KW-0347">Helicase</keyword>
<dbReference type="GO" id="GO:0005634">
    <property type="term" value="C:nucleus"/>
    <property type="evidence" value="ECO:0007669"/>
    <property type="project" value="UniProtKB-SubCell"/>
</dbReference>
<evidence type="ECO:0000256" key="12">
    <source>
        <dbReference type="ARBA" id="ARBA00022840"/>
    </source>
</evidence>
<dbReference type="InterPro" id="IPR014001">
    <property type="entry name" value="Helicase_ATP-bd"/>
</dbReference>
<evidence type="ECO:0000256" key="16">
    <source>
        <dbReference type="ARBA" id="ARBA00023306"/>
    </source>
</evidence>
<keyword evidence="6" id="KW-0132">Cell division</keyword>
<evidence type="ECO:0000256" key="1">
    <source>
        <dbReference type="ARBA" id="ARBA00004123"/>
    </source>
</evidence>
<evidence type="ECO:0000256" key="8">
    <source>
        <dbReference type="ARBA" id="ARBA00022763"/>
    </source>
</evidence>
<feature type="domain" description="Helicase ATP-binding" evidence="20">
    <location>
        <begin position="169"/>
        <end position="344"/>
    </location>
</feature>